<dbReference type="PANTHER" id="PTHR47234">
    <property type="match status" value="1"/>
</dbReference>
<dbReference type="OrthoDB" id="7051241at2"/>
<evidence type="ECO:0000256" key="7">
    <source>
        <dbReference type="ARBA" id="ARBA00023237"/>
    </source>
</evidence>
<proteinExistence type="inferred from homology"/>
<gene>
    <name evidence="14" type="ORF">D3Y57_13275</name>
</gene>
<evidence type="ECO:0000256" key="11">
    <source>
        <dbReference type="SAM" id="SignalP"/>
    </source>
</evidence>
<keyword evidence="3 8" id="KW-1134">Transmembrane beta strand</keyword>
<dbReference type="InterPro" id="IPR037066">
    <property type="entry name" value="Plug_dom_sf"/>
</dbReference>
<dbReference type="InterPro" id="IPR036942">
    <property type="entry name" value="Beta-barrel_TonB_sf"/>
</dbReference>
<evidence type="ECO:0000256" key="6">
    <source>
        <dbReference type="ARBA" id="ARBA00023136"/>
    </source>
</evidence>
<keyword evidence="11" id="KW-0732">Signal</keyword>
<organism evidence="14 15">
    <name type="scientific">Sphingomonas paeninsulae</name>
    <dbReference type="NCBI Taxonomy" id="2319844"/>
    <lineage>
        <taxon>Bacteria</taxon>
        <taxon>Pseudomonadati</taxon>
        <taxon>Pseudomonadota</taxon>
        <taxon>Alphaproteobacteria</taxon>
        <taxon>Sphingomonadales</taxon>
        <taxon>Sphingomonadaceae</taxon>
        <taxon>Sphingomonas</taxon>
    </lineage>
</organism>
<feature type="domain" description="TonB-dependent receptor plug" evidence="13">
    <location>
        <begin position="66"/>
        <end position="181"/>
    </location>
</feature>
<dbReference type="Gene3D" id="2.170.130.10">
    <property type="entry name" value="TonB-dependent receptor, plug domain"/>
    <property type="match status" value="1"/>
</dbReference>
<keyword evidence="7 8" id="KW-0998">Cell outer membrane</keyword>
<feature type="signal peptide" evidence="11">
    <location>
        <begin position="1"/>
        <end position="28"/>
    </location>
</feature>
<evidence type="ECO:0000256" key="3">
    <source>
        <dbReference type="ARBA" id="ARBA00022452"/>
    </source>
</evidence>
<dbReference type="InterPro" id="IPR012910">
    <property type="entry name" value="Plug_dom"/>
</dbReference>
<dbReference type="RefSeq" id="WP_121153377.1">
    <property type="nucleotide sequence ID" value="NZ_CP032829.1"/>
</dbReference>
<comment type="subcellular location">
    <subcellularLocation>
        <location evidence="1 8">Cell outer membrane</location>
        <topology evidence="1 8">Multi-pass membrane protein</topology>
    </subcellularLocation>
</comment>
<evidence type="ECO:0000256" key="2">
    <source>
        <dbReference type="ARBA" id="ARBA00022448"/>
    </source>
</evidence>
<dbReference type="PROSITE" id="PS52016">
    <property type="entry name" value="TONB_DEPENDENT_REC_3"/>
    <property type="match status" value="1"/>
</dbReference>
<keyword evidence="4 8" id="KW-0812">Transmembrane</keyword>
<evidence type="ECO:0000256" key="5">
    <source>
        <dbReference type="ARBA" id="ARBA00023077"/>
    </source>
</evidence>
<protein>
    <submittedName>
        <fullName evidence="14">TonB-dependent receptor</fullName>
    </submittedName>
</protein>
<evidence type="ECO:0000259" key="13">
    <source>
        <dbReference type="Pfam" id="PF07715"/>
    </source>
</evidence>
<evidence type="ECO:0000313" key="15">
    <source>
        <dbReference type="Proteomes" id="UP000276254"/>
    </source>
</evidence>
<feature type="compositionally biased region" description="Low complexity" evidence="10">
    <location>
        <begin position="35"/>
        <end position="46"/>
    </location>
</feature>
<dbReference type="InterPro" id="IPR000531">
    <property type="entry name" value="Beta-barrel_TonB"/>
</dbReference>
<dbReference type="AlphaFoldDB" id="A0A494TNU9"/>
<dbReference type="InterPro" id="IPR039426">
    <property type="entry name" value="TonB-dep_rcpt-like"/>
</dbReference>
<keyword evidence="5 9" id="KW-0798">TonB box</keyword>
<sequence length="1012" mass="106452">MSSNLFRTRLLATSMIAGVALISSPVFAQTTTSVPAPSEPAEASAPDDTGGTIIVTGSRLQQPNLTSASPVTFVNAADIKLQGATRLEDVLNQLPQVSPQQGSAVSNGSDGTATLNLRNLGDRRTLVLVNGRRLNPGAPSSGAGGSSAADINAVPAILVKRIDVLTGGASSVYGSDAIAGVVNFVLDTDYTGLSFDTNYGVYNHDNSSTYFQGLNTAAGYPSPTGLETSGAQFDISMKMGVATSDDKGHIVAYAGYRKINALDQSSRDYSACGLASVASGGFRCTGSSNSFPANFSLGNNGFFGVGPNGTVNDGNLYNANPLNYFQRPDKRYVAGFLGHYEISDAIKPYVEFSFMDDRTTAQIAPSGLFLGSGSVSTLNCNNPLFSAAEAALICAPNNLVSNPDGSAVNYTNPDGTTYNRAVATIGRRDVEGGGRQADYRHTNYRVVLGSKGDLAPGISYDVYGQFGATTMALNYKNEFSLSRATKATDVITDTRPGSATLGQPVCRSVVDGSDPNCIPLNIFASGALSPQSLAYVLTPGFQTGETTEKIVSGSVNFLGGNYGIQSPFADDGIGLSVGAEYRKESVRVDVDQAFASGDLTGQGGPTQSINGSFSVKEVFAELQIPVVSHKPFFDELTLNGGFRYSDYTTSGSVTSYKGELVWAPIHDIRFRGGYNRAVRAPNTQELFATQVLGLGGSIDPCANDPDSGHPADTAAQCARTGVTAAQYGNIRANTSGQYQDIEGGNLNLKPEKADTFTAGVILQPTFLPGFTLSVDAFSIKIKDVIGVVGADTIVNQCALNGDPALCSLVHRDGTGSLWLTPNGYTLNTNVNSGSLKTRGIDVAGAYTLRTDKVGTIGLTVNGTYTDEVRSQKAGADFNCIGLYGGQCGFPQSKWRHTARVTWTLPVGLGLSARWRYFSKVRYEASSDQPDLAGSFNPADEKIGAQSYFDLTATARVADRFSFRIGANNIFDKSPPILSQTAAPISSFGNGNTYPTVYDANGRYIFVGVTLDM</sequence>
<evidence type="ECO:0000259" key="12">
    <source>
        <dbReference type="Pfam" id="PF00593"/>
    </source>
</evidence>
<comment type="similarity">
    <text evidence="8 9">Belongs to the TonB-dependent receptor family.</text>
</comment>
<dbReference type="KEGG" id="spha:D3Y57_13275"/>
<keyword evidence="2 8" id="KW-0813">Transport</keyword>
<keyword evidence="6 8" id="KW-0472">Membrane</keyword>
<feature type="region of interest" description="Disordered" evidence="10">
    <location>
        <begin position="31"/>
        <end position="52"/>
    </location>
</feature>
<name>A0A494TNU9_SPHPE</name>
<keyword evidence="14" id="KW-0675">Receptor</keyword>
<dbReference type="Proteomes" id="UP000276254">
    <property type="component" value="Chromosome"/>
</dbReference>
<evidence type="ECO:0000256" key="9">
    <source>
        <dbReference type="RuleBase" id="RU003357"/>
    </source>
</evidence>
<evidence type="ECO:0000256" key="8">
    <source>
        <dbReference type="PROSITE-ProRule" id="PRU01360"/>
    </source>
</evidence>
<keyword evidence="15" id="KW-1185">Reference proteome</keyword>
<evidence type="ECO:0000256" key="4">
    <source>
        <dbReference type="ARBA" id="ARBA00022692"/>
    </source>
</evidence>
<dbReference type="GO" id="GO:0009279">
    <property type="term" value="C:cell outer membrane"/>
    <property type="evidence" value="ECO:0007669"/>
    <property type="project" value="UniProtKB-SubCell"/>
</dbReference>
<feature type="domain" description="TonB-dependent receptor-like beta-barrel" evidence="12">
    <location>
        <begin position="409"/>
        <end position="969"/>
    </location>
</feature>
<dbReference type="Pfam" id="PF07715">
    <property type="entry name" value="Plug"/>
    <property type="match status" value="1"/>
</dbReference>
<dbReference type="PANTHER" id="PTHR47234:SF2">
    <property type="entry name" value="TONB-DEPENDENT RECEPTOR"/>
    <property type="match status" value="1"/>
</dbReference>
<dbReference type="Pfam" id="PF00593">
    <property type="entry name" value="TonB_dep_Rec_b-barrel"/>
    <property type="match status" value="1"/>
</dbReference>
<evidence type="ECO:0000256" key="10">
    <source>
        <dbReference type="SAM" id="MobiDB-lite"/>
    </source>
</evidence>
<evidence type="ECO:0000256" key="1">
    <source>
        <dbReference type="ARBA" id="ARBA00004571"/>
    </source>
</evidence>
<accession>A0A494TNU9</accession>
<dbReference type="EMBL" id="CP032829">
    <property type="protein sequence ID" value="AYJ86755.1"/>
    <property type="molecule type" value="Genomic_DNA"/>
</dbReference>
<evidence type="ECO:0000313" key="14">
    <source>
        <dbReference type="EMBL" id="AYJ86755.1"/>
    </source>
</evidence>
<dbReference type="SUPFAM" id="SSF56935">
    <property type="entry name" value="Porins"/>
    <property type="match status" value="1"/>
</dbReference>
<dbReference type="Gene3D" id="2.40.170.20">
    <property type="entry name" value="TonB-dependent receptor, beta-barrel domain"/>
    <property type="match status" value="1"/>
</dbReference>
<reference evidence="14 15" key="1">
    <citation type="submission" date="2018-09" db="EMBL/GenBank/DDBJ databases">
        <title>Sphingomonas peninsula sp. nov., isolated from fildes peninsula, Antarctic soil.</title>
        <authorList>
            <person name="Yingchao G."/>
        </authorList>
    </citation>
    <scope>NUCLEOTIDE SEQUENCE [LARGE SCALE GENOMIC DNA]</scope>
    <source>
        <strain evidence="14 15">YZ-8</strain>
    </source>
</reference>
<feature type="chain" id="PRO_5019768701" evidence="11">
    <location>
        <begin position="29"/>
        <end position="1012"/>
    </location>
</feature>